<feature type="region of interest" description="Disordered" evidence="12">
    <location>
        <begin position="1256"/>
        <end position="1329"/>
    </location>
</feature>
<evidence type="ECO:0000256" key="12">
    <source>
        <dbReference type="SAM" id="MobiDB-lite"/>
    </source>
</evidence>
<proteinExistence type="inferred from homology"/>
<comment type="catalytic activity">
    <reaction evidence="11">
        <text>ATP + H2O = ADP + phosphate + H(+)</text>
        <dbReference type="Rhea" id="RHEA:13065"/>
        <dbReference type="ChEBI" id="CHEBI:15377"/>
        <dbReference type="ChEBI" id="CHEBI:15378"/>
        <dbReference type="ChEBI" id="CHEBI:30616"/>
        <dbReference type="ChEBI" id="CHEBI:43474"/>
        <dbReference type="ChEBI" id="CHEBI:456216"/>
    </reaction>
</comment>
<dbReference type="SMART" id="SM00490">
    <property type="entry name" value="HELICc"/>
    <property type="match status" value="1"/>
</dbReference>
<feature type="compositionally biased region" description="Basic and acidic residues" evidence="12">
    <location>
        <begin position="1263"/>
        <end position="1273"/>
    </location>
</feature>
<organism evidence="16 17">
    <name type="scientific">Elysia marginata</name>
    <dbReference type="NCBI Taxonomy" id="1093978"/>
    <lineage>
        <taxon>Eukaryota</taxon>
        <taxon>Metazoa</taxon>
        <taxon>Spiralia</taxon>
        <taxon>Lophotrochozoa</taxon>
        <taxon>Mollusca</taxon>
        <taxon>Gastropoda</taxon>
        <taxon>Heterobranchia</taxon>
        <taxon>Euthyneura</taxon>
        <taxon>Panpulmonata</taxon>
        <taxon>Sacoglossa</taxon>
        <taxon>Placobranchoidea</taxon>
        <taxon>Plakobranchidae</taxon>
        <taxon>Elysia</taxon>
    </lineage>
</organism>
<feature type="domain" description="DBINO" evidence="15">
    <location>
        <begin position="248"/>
        <end position="373"/>
    </location>
</feature>
<dbReference type="GO" id="GO:0016887">
    <property type="term" value="F:ATP hydrolysis activity"/>
    <property type="evidence" value="ECO:0007669"/>
    <property type="project" value="TreeGrafter"/>
</dbReference>
<feature type="domain" description="Helicase C-terminal" evidence="14">
    <location>
        <begin position="1064"/>
        <end position="1219"/>
    </location>
</feature>
<dbReference type="InterPro" id="IPR038718">
    <property type="entry name" value="SNF2-like_sf"/>
</dbReference>
<comment type="caution">
    <text evidence="16">The sequence shown here is derived from an EMBL/GenBank/DDBJ whole genome shotgun (WGS) entry which is preliminary data.</text>
</comment>
<keyword evidence="8 11" id="KW-0238">DNA-binding</keyword>
<accession>A0AAV4EHC4</accession>
<feature type="region of interest" description="Disordered" evidence="12">
    <location>
        <begin position="1345"/>
        <end position="1384"/>
    </location>
</feature>
<dbReference type="Pfam" id="PF13892">
    <property type="entry name" value="DBINO"/>
    <property type="match status" value="1"/>
</dbReference>
<evidence type="ECO:0000313" key="16">
    <source>
        <dbReference type="EMBL" id="GFR60388.1"/>
    </source>
</evidence>
<evidence type="ECO:0000313" key="17">
    <source>
        <dbReference type="Proteomes" id="UP000762676"/>
    </source>
</evidence>
<evidence type="ECO:0000259" key="15">
    <source>
        <dbReference type="PROSITE" id="PS51413"/>
    </source>
</evidence>
<keyword evidence="10" id="KW-0539">Nucleus</keyword>
<dbReference type="FunFam" id="3.40.50.300:FF:001304">
    <property type="entry name" value="DNA helicase INO80"/>
    <property type="match status" value="1"/>
</dbReference>
<dbReference type="GO" id="GO:0006338">
    <property type="term" value="P:chromatin remodeling"/>
    <property type="evidence" value="ECO:0007669"/>
    <property type="project" value="UniProtKB-UniRule"/>
</dbReference>
<name>A0AAV4EHC4_9GAST</name>
<dbReference type="InterPro" id="IPR050520">
    <property type="entry name" value="INO80/SWR1_helicase"/>
</dbReference>
<dbReference type="InterPro" id="IPR000330">
    <property type="entry name" value="SNF2_N"/>
</dbReference>
<dbReference type="GO" id="GO:0042393">
    <property type="term" value="F:histone binding"/>
    <property type="evidence" value="ECO:0007669"/>
    <property type="project" value="TreeGrafter"/>
</dbReference>
<dbReference type="InterPro" id="IPR001650">
    <property type="entry name" value="Helicase_C-like"/>
</dbReference>
<evidence type="ECO:0000259" key="13">
    <source>
        <dbReference type="PROSITE" id="PS51192"/>
    </source>
</evidence>
<evidence type="ECO:0000256" key="10">
    <source>
        <dbReference type="ARBA" id="ARBA00023242"/>
    </source>
</evidence>
<dbReference type="Proteomes" id="UP000762676">
    <property type="component" value="Unassembled WGS sequence"/>
</dbReference>
<dbReference type="GO" id="GO:0005524">
    <property type="term" value="F:ATP binding"/>
    <property type="evidence" value="ECO:0007669"/>
    <property type="project" value="UniProtKB-UniRule"/>
</dbReference>
<dbReference type="CDD" id="cd18793">
    <property type="entry name" value="SF2_C_SNF"/>
    <property type="match status" value="1"/>
</dbReference>
<comment type="function">
    <text evidence="11">ATPase component of the INO80 complex which remodels chromatin by shifting nucleosomes and is involved in DNA repair.</text>
</comment>
<evidence type="ECO:0000256" key="8">
    <source>
        <dbReference type="ARBA" id="ARBA00023125"/>
    </source>
</evidence>
<keyword evidence="7 11" id="KW-0067">ATP-binding</keyword>
<evidence type="ECO:0000256" key="11">
    <source>
        <dbReference type="RuleBase" id="RU368001"/>
    </source>
</evidence>
<reference evidence="16 17" key="1">
    <citation type="journal article" date="2021" name="Elife">
        <title>Chloroplast acquisition without the gene transfer in kleptoplastic sea slugs, Plakobranchus ocellatus.</title>
        <authorList>
            <person name="Maeda T."/>
            <person name="Takahashi S."/>
            <person name="Yoshida T."/>
            <person name="Shimamura S."/>
            <person name="Takaki Y."/>
            <person name="Nagai Y."/>
            <person name="Toyoda A."/>
            <person name="Suzuki Y."/>
            <person name="Arimoto A."/>
            <person name="Ishii H."/>
            <person name="Satoh N."/>
            <person name="Nishiyama T."/>
            <person name="Hasebe M."/>
            <person name="Maruyama T."/>
            <person name="Minagawa J."/>
            <person name="Obokata J."/>
            <person name="Shigenobu S."/>
        </authorList>
    </citation>
    <scope>NUCLEOTIDE SEQUENCE [LARGE SCALE GENOMIC DNA]</scope>
</reference>
<dbReference type="InterPro" id="IPR014001">
    <property type="entry name" value="Helicase_ATP-bd"/>
</dbReference>
<evidence type="ECO:0000256" key="5">
    <source>
        <dbReference type="ARBA" id="ARBA00022763"/>
    </source>
</evidence>
<dbReference type="PROSITE" id="PS51192">
    <property type="entry name" value="HELICASE_ATP_BIND_1"/>
    <property type="match status" value="1"/>
</dbReference>
<comment type="subunit">
    <text evidence="11">Component of the INO80 chromatin-remodeling complex.</text>
</comment>
<dbReference type="PANTHER" id="PTHR45685">
    <property type="entry name" value="HELICASE SRCAP-RELATED"/>
    <property type="match status" value="1"/>
</dbReference>
<dbReference type="GO" id="GO:0031011">
    <property type="term" value="C:Ino80 complex"/>
    <property type="evidence" value="ECO:0007669"/>
    <property type="project" value="UniProtKB-UniRule"/>
</dbReference>
<dbReference type="PANTHER" id="PTHR45685:SF2">
    <property type="entry name" value="CHROMATIN-REMODELING ATPASE INO80"/>
    <property type="match status" value="1"/>
</dbReference>
<dbReference type="InterPro" id="IPR049730">
    <property type="entry name" value="SNF2/RAD54-like_C"/>
</dbReference>
<dbReference type="EC" id="3.6.4.-" evidence="11"/>
<evidence type="ECO:0000256" key="7">
    <source>
        <dbReference type="ARBA" id="ARBA00022840"/>
    </source>
</evidence>
<feature type="compositionally biased region" description="Low complexity" evidence="12">
    <location>
        <begin position="1303"/>
        <end position="1317"/>
    </location>
</feature>
<dbReference type="InterPro" id="IPR020838">
    <property type="entry name" value="DBINO"/>
</dbReference>
<keyword evidence="17" id="KW-1185">Reference proteome</keyword>
<dbReference type="SUPFAM" id="SSF52540">
    <property type="entry name" value="P-loop containing nucleoside triphosphate hydrolases"/>
    <property type="match status" value="2"/>
</dbReference>
<feature type="compositionally biased region" description="Low complexity" evidence="12">
    <location>
        <begin position="1274"/>
        <end position="1285"/>
    </location>
</feature>
<keyword evidence="4" id="KW-0547">Nucleotide-binding</keyword>
<evidence type="ECO:0000259" key="14">
    <source>
        <dbReference type="PROSITE" id="PS51194"/>
    </source>
</evidence>
<keyword evidence="6 11" id="KW-0378">Hydrolase</keyword>
<dbReference type="Gene3D" id="3.40.50.300">
    <property type="entry name" value="P-loop containing nucleotide triphosphate hydrolases"/>
    <property type="match status" value="2"/>
</dbReference>
<dbReference type="Pfam" id="PF00271">
    <property type="entry name" value="Helicase_C"/>
    <property type="match status" value="1"/>
</dbReference>
<dbReference type="EMBL" id="BMAT01007234">
    <property type="protein sequence ID" value="GFR60388.1"/>
    <property type="molecule type" value="Genomic_DNA"/>
</dbReference>
<comment type="similarity">
    <text evidence="2 11">Belongs to the SNF2/RAD54 helicase family.</text>
</comment>
<keyword evidence="5 11" id="KW-0227">DNA damage</keyword>
<feature type="compositionally biased region" description="Polar residues" evidence="12">
    <location>
        <begin position="1318"/>
        <end position="1328"/>
    </location>
</feature>
<feature type="compositionally biased region" description="Basic residues" evidence="12">
    <location>
        <begin position="189"/>
        <end position="201"/>
    </location>
</feature>
<sequence length="1420" mass="162528">MAADAPAVEHNYGRQIAKPLHIQQLEAALNLDRFMDHVEDTLMQNLDSLDESDSSDTEVDIFKSSVKDSEDNKVVNGISISKYERKADKTRLYNFSKVKKSRRWIRNILLSDTSSEEEDEKPMKLDELHFMLKMHKRMKKHKTKFYQDPELRQYQYYSTGLLSNYDKYPEHSKSIVGPKKKMAKEQKKQEKKAKAKLKKLKKENNMDDDGEEIDPSVLQAILAKRQEKKEKKPKKLTPEQADAKRRKLWISIAKKEIPRAQKQKASARKEMLASMKKVSTQAMRECRRAALQSQKTSKETLSRARRLTREMLIYWKRFEKVEKEHRKRAEKEALEQRKLDIELKEAKRQQRKLNFLITQTELYAHFMARKITGEGKDHKDKILSHLDERSKSSVSRQVNGGVLEDELEDDDYGKSQNFLAKLNKRAFNSDDLNTVLSEPVLSADSQCEQPEMFTGKLKGYQLKGMNWIANLYNQGINGILADEMGLGKTVQSIAFLAYLSEVQNIWGPFLVIAPASTLHNWQQEVSRFTPKFKLVIQDVKYFQRIKWQYMVLDEAQAIKSTSSVRWKILLGFSCRNRLLLTGTPIQNSMAELWALLHFIMPTLFDSHDEFNEWFSKDIESHVEKQSGIDENQLSRLHMILKPFMLRRVKKDVENELSDKIEILVYCPLTTRQKMLYKAIKNKISIEDLLYSSSASSASSAQSTTSNLMNIVMQFRKVCNHPELFERNEPKSPINIPTHPYIVPKLLYREGYLETSLPSNRHIVFNKLYIFSPDNIHRSLFPHQEPSGGSPSKSDSCFSFTRLLNMTPQNLNAYMCGGLLVRWLGLFLLMKAAYRLHLRLTWSEDPQFETRQCLHLEPFVRGSPASLRLSPALQGLLFTGTTSRFIAHHTVLIHAMPETFAHRQIRLRQLKQLANAKKSLHSPPHSPTKSSIRSPTTSTSSEEINLPLHPHKFRPTRHLRCEQSDVPKFFQFVIPKVTCPTFMEYTSDRSAAWDTISKQQCGGLEAYQSVLYGSPEDCHYTTWASHFFTPHPRAGLSAVMPHFGWTRVLIPDKESLVSDAGKLHVLDSLLERLKNENHRVLIYSQMTRMIDLLEEYMWYRKHTYMRLDGSSKISERRDMVADFQTRSDIFVFLLSTRAGGLGINLTAADTVIFYDSDWNPTVDQQAMDRAHRLGQTKQVTVYRLICKGSIEERILQRAKEKSEIQKMVISGGNYRPDSLKPREVVSLLIDDEEMEKKLLARQFEKIGDDPNMGTIFRKRKREYKKRESTKRKEAAAAAAAAEAARAAAEEEQNITIPAPDDESMASSMPASPLSVMSVGSESTSMVNQDDSNDGGLVIVDDAHSLFPPVTSTPIQPPKRGRGRGRPRGSGVGRRPRGRGSAKKAMSAAEIAGAQAGMTAAYAAYGYNFTGKVQTPKSTGNM</sequence>
<dbReference type="PROSITE" id="PS51413">
    <property type="entry name" value="DBINO"/>
    <property type="match status" value="1"/>
</dbReference>
<dbReference type="GO" id="GO:0006281">
    <property type="term" value="P:DNA repair"/>
    <property type="evidence" value="ECO:0007669"/>
    <property type="project" value="UniProtKB-UniRule"/>
</dbReference>
<comment type="domain">
    <text evidence="11">The DBINO region is involved in binding to DNA.</text>
</comment>
<dbReference type="InterPro" id="IPR027417">
    <property type="entry name" value="P-loop_NTPase"/>
</dbReference>
<dbReference type="GO" id="GO:0003677">
    <property type="term" value="F:DNA binding"/>
    <property type="evidence" value="ECO:0007669"/>
    <property type="project" value="UniProtKB-UniRule"/>
</dbReference>
<dbReference type="Pfam" id="PF00176">
    <property type="entry name" value="SNF2-rel_dom"/>
    <property type="match status" value="1"/>
</dbReference>
<evidence type="ECO:0000256" key="2">
    <source>
        <dbReference type="ARBA" id="ARBA00007025"/>
    </source>
</evidence>
<feature type="compositionally biased region" description="Low complexity" evidence="12">
    <location>
        <begin position="926"/>
        <end position="940"/>
    </location>
</feature>
<evidence type="ECO:0000256" key="3">
    <source>
        <dbReference type="ARBA" id="ARBA00019805"/>
    </source>
</evidence>
<evidence type="ECO:0000256" key="1">
    <source>
        <dbReference type="ARBA" id="ARBA00004123"/>
    </source>
</evidence>
<dbReference type="PROSITE" id="PS51194">
    <property type="entry name" value="HELICASE_CTER"/>
    <property type="match status" value="1"/>
</dbReference>
<feature type="region of interest" description="Disordered" evidence="12">
    <location>
        <begin position="169"/>
        <end position="214"/>
    </location>
</feature>
<keyword evidence="9 11" id="KW-0234">DNA repair</keyword>
<dbReference type="Gene3D" id="3.40.50.10810">
    <property type="entry name" value="Tandem AAA-ATPase domain"/>
    <property type="match status" value="2"/>
</dbReference>
<feature type="region of interest" description="Disordered" evidence="12">
    <location>
        <begin position="915"/>
        <end position="948"/>
    </location>
</feature>
<dbReference type="SMART" id="SM00487">
    <property type="entry name" value="DEXDc"/>
    <property type="match status" value="1"/>
</dbReference>
<dbReference type="GO" id="GO:0004386">
    <property type="term" value="F:helicase activity"/>
    <property type="evidence" value="ECO:0007669"/>
    <property type="project" value="UniProtKB-KW"/>
</dbReference>
<evidence type="ECO:0000256" key="6">
    <source>
        <dbReference type="ARBA" id="ARBA00022801"/>
    </source>
</evidence>
<comment type="subcellular location">
    <subcellularLocation>
        <location evidence="1 11">Nucleus</location>
    </subcellularLocation>
</comment>
<gene>
    <name evidence="16" type="ORF">ElyMa_003529700</name>
</gene>
<feature type="domain" description="Helicase ATP-binding" evidence="13">
    <location>
        <begin position="469"/>
        <end position="602"/>
    </location>
</feature>
<keyword evidence="16" id="KW-0347">Helicase</keyword>
<protein>
    <recommendedName>
        <fullName evidence="3 11">Chromatin-remodeling ATPase INO80</fullName>
        <ecNumber evidence="11">3.6.4.-</ecNumber>
    </recommendedName>
</protein>
<evidence type="ECO:0000256" key="4">
    <source>
        <dbReference type="ARBA" id="ARBA00022741"/>
    </source>
</evidence>
<evidence type="ECO:0000256" key="9">
    <source>
        <dbReference type="ARBA" id="ARBA00023204"/>
    </source>
</evidence>